<protein>
    <recommendedName>
        <fullName evidence="5">Translational regulator CsrA</fullName>
    </recommendedName>
    <alternativeName>
        <fullName evidence="5">Carbon storage regulator</fullName>
    </alternativeName>
</protein>
<dbReference type="EMBL" id="SNZH01000015">
    <property type="protein sequence ID" value="TDR39663.1"/>
    <property type="molecule type" value="Genomic_DNA"/>
</dbReference>
<dbReference type="InterPro" id="IPR003751">
    <property type="entry name" value="CsrA"/>
</dbReference>
<name>A0A4R6YPN7_9GAMM</name>
<comment type="subcellular location">
    <subcellularLocation>
        <location evidence="5">Cytoplasm</location>
    </subcellularLocation>
</comment>
<evidence type="ECO:0000256" key="4">
    <source>
        <dbReference type="ARBA" id="ARBA00023159"/>
    </source>
</evidence>
<dbReference type="Gene3D" id="2.60.40.4380">
    <property type="entry name" value="Translational regulator CsrA"/>
    <property type="match status" value="1"/>
</dbReference>
<evidence type="ECO:0000256" key="2">
    <source>
        <dbReference type="ARBA" id="ARBA00022845"/>
    </source>
</evidence>
<reference evidence="6 7" key="1">
    <citation type="submission" date="2019-03" db="EMBL/GenBank/DDBJ databases">
        <title>Genomic Encyclopedia of Type Strains, Phase IV (KMG-IV): sequencing the most valuable type-strain genomes for metagenomic binning, comparative biology and taxonomic classification.</title>
        <authorList>
            <person name="Goeker M."/>
        </authorList>
    </citation>
    <scope>NUCLEOTIDE SEQUENCE [LARGE SCALE GENOMIC DNA]</scope>
    <source>
        <strain evidence="6 7">DSM 21667</strain>
    </source>
</reference>
<evidence type="ECO:0000256" key="3">
    <source>
        <dbReference type="ARBA" id="ARBA00022884"/>
    </source>
</evidence>
<keyword evidence="1 5" id="KW-0963">Cytoplasm</keyword>
<dbReference type="GO" id="GO:0048027">
    <property type="term" value="F:mRNA 5'-UTR binding"/>
    <property type="evidence" value="ECO:0007669"/>
    <property type="project" value="UniProtKB-UniRule"/>
</dbReference>
<dbReference type="GO" id="GO:0045947">
    <property type="term" value="P:negative regulation of translational initiation"/>
    <property type="evidence" value="ECO:0007669"/>
    <property type="project" value="UniProtKB-UniRule"/>
</dbReference>
<evidence type="ECO:0000313" key="7">
    <source>
        <dbReference type="Proteomes" id="UP000295293"/>
    </source>
</evidence>
<dbReference type="NCBIfam" id="NF002469">
    <property type="entry name" value="PRK01712.1"/>
    <property type="match status" value="1"/>
</dbReference>
<dbReference type="AlphaFoldDB" id="A0A4R6YPN7"/>
<dbReference type="PANTHER" id="PTHR34984:SF1">
    <property type="entry name" value="CARBON STORAGE REGULATOR"/>
    <property type="match status" value="1"/>
</dbReference>
<dbReference type="GO" id="GO:0005829">
    <property type="term" value="C:cytosol"/>
    <property type="evidence" value="ECO:0007669"/>
    <property type="project" value="TreeGrafter"/>
</dbReference>
<evidence type="ECO:0000256" key="5">
    <source>
        <dbReference type="HAMAP-Rule" id="MF_00167"/>
    </source>
</evidence>
<gene>
    <name evidence="5" type="primary">csrA</name>
    <name evidence="6" type="ORF">DFR29_11551</name>
</gene>
<keyword evidence="4 5" id="KW-0010">Activator</keyword>
<keyword evidence="2 5" id="KW-0810">Translation regulation</keyword>
<evidence type="ECO:0000256" key="1">
    <source>
        <dbReference type="ARBA" id="ARBA00022490"/>
    </source>
</evidence>
<comment type="subunit">
    <text evidence="5">Homodimer; the beta-strands of each monomer intercalate to form a hydrophobic core, while the alpha-helices form wings that extend away from the core.</text>
</comment>
<proteinExistence type="inferred from homology"/>
<keyword evidence="3 5" id="KW-0694">RNA-binding</keyword>
<accession>A0A4R6YPN7</accession>
<keyword evidence="7" id="KW-1185">Reference proteome</keyword>
<dbReference type="SUPFAM" id="SSF117130">
    <property type="entry name" value="CsrA-like"/>
    <property type="match status" value="1"/>
</dbReference>
<dbReference type="OrthoDB" id="9809061at2"/>
<dbReference type="GO" id="GO:0006402">
    <property type="term" value="P:mRNA catabolic process"/>
    <property type="evidence" value="ECO:0007669"/>
    <property type="project" value="InterPro"/>
</dbReference>
<dbReference type="InterPro" id="IPR036107">
    <property type="entry name" value="CsrA_sf"/>
</dbReference>
<comment type="caution">
    <text evidence="6">The sequence shown here is derived from an EMBL/GenBank/DDBJ whole genome shotgun (WGS) entry which is preliminary data.</text>
</comment>
<keyword evidence="5" id="KW-0678">Repressor</keyword>
<dbReference type="GO" id="GO:0045948">
    <property type="term" value="P:positive regulation of translational initiation"/>
    <property type="evidence" value="ECO:0007669"/>
    <property type="project" value="UniProtKB-UniRule"/>
</dbReference>
<comment type="function">
    <text evidence="5">A key translational regulator that binds mRNA to regulate translation initiation and/or mRNA stability. Mediates global changes in gene expression, shifting from rapid growth to stress survival by linking envelope stress, the stringent response and the catabolite repression systems. Usually binds in the 5'-UTR; binding at or near the Shine-Dalgarno sequence prevents ribosome-binding, repressing translation, binding elsewhere in the 5'-UTR can activate translation and/or stabilize the mRNA. Its function is antagonized by small RNA(s).</text>
</comment>
<comment type="similarity">
    <text evidence="5">Belongs to the CsrA/RsmA family.</text>
</comment>
<evidence type="ECO:0000313" key="6">
    <source>
        <dbReference type="EMBL" id="TDR39663.1"/>
    </source>
</evidence>
<organism evidence="6 7">
    <name type="scientific">Tahibacter aquaticus</name>
    <dbReference type="NCBI Taxonomy" id="520092"/>
    <lineage>
        <taxon>Bacteria</taxon>
        <taxon>Pseudomonadati</taxon>
        <taxon>Pseudomonadota</taxon>
        <taxon>Gammaproteobacteria</taxon>
        <taxon>Lysobacterales</taxon>
        <taxon>Rhodanobacteraceae</taxon>
        <taxon>Tahibacter</taxon>
    </lineage>
</organism>
<dbReference type="GO" id="GO:0006109">
    <property type="term" value="P:regulation of carbohydrate metabolic process"/>
    <property type="evidence" value="ECO:0007669"/>
    <property type="project" value="UniProtKB-UniRule"/>
</dbReference>
<dbReference type="RefSeq" id="WP_133820662.1">
    <property type="nucleotide sequence ID" value="NZ_SNZH01000015.1"/>
</dbReference>
<dbReference type="HAMAP" id="MF_00167">
    <property type="entry name" value="CsrA"/>
    <property type="match status" value="1"/>
</dbReference>
<dbReference type="PANTHER" id="PTHR34984">
    <property type="entry name" value="CARBON STORAGE REGULATOR"/>
    <property type="match status" value="1"/>
</dbReference>
<dbReference type="Proteomes" id="UP000295293">
    <property type="component" value="Unassembled WGS sequence"/>
</dbReference>
<dbReference type="Pfam" id="PF02599">
    <property type="entry name" value="CsrA"/>
    <property type="match status" value="1"/>
</dbReference>
<dbReference type="NCBIfam" id="TIGR00202">
    <property type="entry name" value="csrA"/>
    <property type="match status" value="1"/>
</dbReference>
<sequence length="83" mass="9519">MLVLSRDEKESILIGHDITVRVLQIIGSMVRLGIDAPRDVPVHREEVYRRIHERTCRQAIAHSEPSRLETHRAVDLSALPGFR</sequence>